<reference evidence="2 3" key="1">
    <citation type="submission" date="2021-03" db="EMBL/GenBank/DDBJ databases">
        <title>Whole genome sequence of Metabacillus bambusae BG109.</title>
        <authorList>
            <person name="Jeong J.W."/>
        </authorList>
    </citation>
    <scope>NUCLEOTIDE SEQUENCE [LARGE SCALE GENOMIC DNA]</scope>
    <source>
        <strain evidence="2 3">BG109</strain>
    </source>
</reference>
<gene>
    <name evidence="2" type="ORF">I7822_18705</name>
</gene>
<dbReference type="RefSeq" id="WP_207980612.1">
    <property type="nucleotide sequence ID" value="NZ_JAGDEL010000016.1"/>
</dbReference>
<accession>A0ABS3N5U2</accession>
<name>A0ABS3N5U2_9BACI</name>
<feature type="chain" id="PRO_5045992250" evidence="1">
    <location>
        <begin position="22"/>
        <end position="157"/>
    </location>
</feature>
<dbReference type="EMBL" id="JAGDEL010000016">
    <property type="protein sequence ID" value="MBO1513661.1"/>
    <property type="molecule type" value="Genomic_DNA"/>
</dbReference>
<evidence type="ECO:0000313" key="3">
    <source>
        <dbReference type="Proteomes" id="UP000663981"/>
    </source>
</evidence>
<keyword evidence="1" id="KW-0732">Signal</keyword>
<comment type="caution">
    <text evidence="2">The sequence shown here is derived from an EMBL/GenBank/DDBJ whole genome shotgun (WGS) entry which is preliminary data.</text>
</comment>
<proteinExistence type="predicted"/>
<evidence type="ECO:0000256" key="1">
    <source>
        <dbReference type="SAM" id="SignalP"/>
    </source>
</evidence>
<evidence type="ECO:0000313" key="2">
    <source>
        <dbReference type="EMBL" id="MBO1513661.1"/>
    </source>
</evidence>
<dbReference type="Proteomes" id="UP000663981">
    <property type="component" value="Unassembled WGS sequence"/>
</dbReference>
<organism evidence="2 3">
    <name type="scientific">Metabacillus bambusae</name>
    <dbReference type="NCBI Taxonomy" id="2795218"/>
    <lineage>
        <taxon>Bacteria</taxon>
        <taxon>Bacillati</taxon>
        <taxon>Bacillota</taxon>
        <taxon>Bacilli</taxon>
        <taxon>Bacillales</taxon>
        <taxon>Bacillaceae</taxon>
        <taxon>Metabacillus</taxon>
    </lineage>
</organism>
<keyword evidence="2" id="KW-0449">Lipoprotein</keyword>
<keyword evidence="3" id="KW-1185">Reference proteome</keyword>
<dbReference type="Pfam" id="PF09580">
    <property type="entry name" value="Spore_YhcN_YlaJ"/>
    <property type="match status" value="1"/>
</dbReference>
<dbReference type="InterPro" id="IPR019076">
    <property type="entry name" value="Spore_lipoprot_YhcN/YlaJ-like"/>
</dbReference>
<protein>
    <submittedName>
        <fullName evidence="2">YhcN/YlaJ family sporulation lipoprotein</fullName>
    </submittedName>
</protein>
<feature type="signal peptide" evidence="1">
    <location>
        <begin position="1"/>
        <end position="21"/>
    </location>
</feature>
<sequence length="157" mass="17999">MKNMLKIGYIGLFIMANIVLCSGCTGNHNQFTNNNDDAKIVKVSTKKPIDQSVANQAKEIVIKEKEISGVKAVNTDQELLLAVKVDHFDRFRLKSIEKKVKSDLEKTFPDHKIIISTDSKMYLELEQLEQKLQKDKTEKKTLKKEFDKIKSLMKEKA</sequence>